<dbReference type="InterPro" id="IPR014001">
    <property type="entry name" value="Helicase_ATP-bd"/>
</dbReference>
<feature type="domain" description="Helicase C-terminal" evidence="6">
    <location>
        <begin position="895"/>
        <end position="1061"/>
    </location>
</feature>
<feature type="domain" description="Helicase ATP-binding" evidence="5">
    <location>
        <begin position="522"/>
        <end position="705"/>
    </location>
</feature>
<feature type="compositionally biased region" description="Polar residues" evidence="4">
    <location>
        <begin position="83"/>
        <end position="95"/>
    </location>
</feature>
<dbReference type="CDD" id="cd18793">
    <property type="entry name" value="SF2_C_SNF"/>
    <property type="match status" value="1"/>
</dbReference>
<feature type="region of interest" description="Disordered" evidence="4">
    <location>
        <begin position="1"/>
        <end position="109"/>
    </location>
</feature>
<evidence type="ECO:0000259" key="6">
    <source>
        <dbReference type="PROSITE" id="PS51194"/>
    </source>
</evidence>
<dbReference type="Gene3D" id="3.40.50.300">
    <property type="entry name" value="P-loop containing nucleotide triphosphate hydrolases"/>
    <property type="match status" value="1"/>
</dbReference>
<dbReference type="GO" id="GO:0005634">
    <property type="term" value="C:nucleus"/>
    <property type="evidence" value="ECO:0007669"/>
    <property type="project" value="TreeGrafter"/>
</dbReference>
<proteinExistence type="predicted"/>
<dbReference type="EMBL" id="JANEYF010001469">
    <property type="protein sequence ID" value="KAJ8963879.1"/>
    <property type="molecule type" value="Genomic_DNA"/>
</dbReference>
<dbReference type="InterPro" id="IPR049730">
    <property type="entry name" value="SNF2/RAD54-like_C"/>
</dbReference>
<accession>A0AAV8ZGU5</accession>
<dbReference type="InterPro" id="IPR038718">
    <property type="entry name" value="SNF2-like_sf"/>
</dbReference>
<feature type="compositionally biased region" description="Polar residues" evidence="4">
    <location>
        <begin position="59"/>
        <end position="75"/>
    </location>
</feature>
<evidence type="ECO:0000256" key="1">
    <source>
        <dbReference type="ARBA" id="ARBA00022741"/>
    </source>
</evidence>
<dbReference type="GO" id="GO:0005524">
    <property type="term" value="F:ATP binding"/>
    <property type="evidence" value="ECO:0007669"/>
    <property type="project" value="UniProtKB-KW"/>
</dbReference>
<dbReference type="InterPro" id="IPR027417">
    <property type="entry name" value="P-loop_NTPase"/>
</dbReference>
<dbReference type="InterPro" id="IPR001650">
    <property type="entry name" value="Helicase_C-like"/>
</dbReference>
<evidence type="ECO:0000259" key="5">
    <source>
        <dbReference type="PROSITE" id="PS51192"/>
    </source>
</evidence>
<dbReference type="PANTHER" id="PTHR45626">
    <property type="entry name" value="TRANSCRIPTION TERMINATION FACTOR 2-RELATED"/>
    <property type="match status" value="1"/>
</dbReference>
<comment type="caution">
    <text evidence="7">The sequence shown here is derived from an EMBL/GenBank/DDBJ whole genome shotgun (WGS) entry which is preliminary data.</text>
</comment>
<dbReference type="InterPro" id="IPR050628">
    <property type="entry name" value="SNF2_RAD54_helicase_TF"/>
</dbReference>
<evidence type="ECO:0000256" key="3">
    <source>
        <dbReference type="ARBA" id="ARBA00022840"/>
    </source>
</evidence>
<dbReference type="GO" id="GO:0006281">
    <property type="term" value="P:DNA repair"/>
    <property type="evidence" value="ECO:0007669"/>
    <property type="project" value="TreeGrafter"/>
</dbReference>
<sequence length="1066" mass="120609">MSSYTAADFTDDEDSYQTEDEHEHSSEFIEKSVGEKELVISDSDVSEKQTTSHRRKKNGSTSSFRSPSNTQLSSESSEDERNLPSTSKLSNSQSDSDTEIGKKFRAKTKKNVILSDSDSESEFVNVKCSIQCSSSSEELSLHSIENISDSEITKLAGQLNNSRISSEFDFGKTGNIINSTILDTENQPSSPKVSTKRSLNKSVDTPRILKHMKESSTPRIVPSVAKNFVTPKISQQDDPLMTPRNIKEVISSRSPSSSSSVEVLSEDDDVIDVSSEEVQTPVKVVPPRPNKFVKQTTLDSLVIKKTMPCMQPMVKQEFKMHNVLEVPPREFEEQKEKIRKMESDLLKAKNLLRTVNLPSLPDKGKLIMDRHLAIQQMLKYLRGSLFPHNPLETRRDQRDLRLLFRIVNSLADCPLLLQSIGLGAPLNAVEDDPLLAKPDNQNKVPITWAEIEANAATVLPKTFGKKAMSTYDAQKAVTMDRLQQLHGSLKDCPSEDTLAKDPKGLIVELMPHQKRALAWLMWREKQKPSGGILADDMGLGKTLTMISLMLKTNEERSSEDEQSDDENRPERSSYKFNGGTLVVCPASLINQWSGELERRTKRGLASFVLYHGPKRESKAKRLAEYDMVITTYSIVMNECERKGTIFRVKWRRIVIDEAHQIRNHKSLTSIAVCHLAAKSRWALTGTPVHNKELDMYGRGGTKAELIEKGALMCMPERKWELIEVQLNKNEMDVYQKILIFSRTLFAQFLHQRAEKNQDALDLKYVDNISNQANGPNQEYFKMRQKLLHLNKVKDIKQHEILVLLLRLRQICCHPSLITGMLHENMEELGDDYNQDESEELNLLDQLNNLSLGGDDEYKPNLLGQPEGENAGLKEAAKGFLNPANPVFSKERASSKIKVVLDVLKERILRSKDKAIIVSQWPGFLRLIAYHLKEEGIAFEQLDGTVPVNKRMIMVDKFNNPNDKMKILLLSLTAGGVGLNLIGANHLFLLDLHWNPQLENQAQDRIYRVGQEKPVFVYKFMATDTIEKRILDLQEKKIDIANSMLTGSKQVIGTKLSLQDLKLLFDM</sequence>
<dbReference type="Pfam" id="PF00271">
    <property type="entry name" value="Helicase_C"/>
    <property type="match status" value="1"/>
</dbReference>
<feature type="region of interest" description="Disordered" evidence="4">
    <location>
        <begin position="552"/>
        <end position="574"/>
    </location>
</feature>
<dbReference type="InterPro" id="IPR000330">
    <property type="entry name" value="SNF2_N"/>
</dbReference>
<evidence type="ECO:0000256" key="2">
    <source>
        <dbReference type="ARBA" id="ARBA00022801"/>
    </source>
</evidence>
<dbReference type="PANTHER" id="PTHR45626:SF50">
    <property type="entry name" value="TRANSCRIPTION TERMINATION FACTOR 2"/>
    <property type="match status" value="1"/>
</dbReference>
<dbReference type="Pfam" id="PF00176">
    <property type="entry name" value="SNF2-rel_dom"/>
    <property type="match status" value="1"/>
</dbReference>
<organism evidence="7 8">
    <name type="scientific">Rhamnusium bicolor</name>
    <dbReference type="NCBI Taxonomy" id="1586634"/>
    <lineage>
        <taxon>Eukaryota</taxon>
        <taxon>Metazoa</taxon>
        <taxon>Ecdysozoa</taxon>
        <taxon>Arthropoda</taxon>
        <taxon>Hexapoda</taxon>
        <taxon>Insecta</taxon>
        <taxon>Pterygota</taxon>
        <taxon>Neoptera</taxon>
        <taxon>Endopterygota</taxon>
        <taxon>Coleoptera</taxon>
        <taxon>Polyphaga</taxon>
        <taxon>Cucujiformia</taxon>
        <taxon>Chrysomeloidea</taxon>
        <taxon>Cerambycidae</taxon>
        <taxon>Lepturinae</taxon>
        <taxon>Rhagiini</taxon>
        <taxon>Rhamnusium</taxon>
    </lineage>
</organism>
<dbReference type="SMART" id="SM00487">
    <property type="entry name" value="DEXDc"/>
    <property type="match status" value="1"/>
</dbReference>
<dbReference type="GO" id="GO:0016787">
    <property type="term" value="F:hydrolase activity"/>
    <property type="evidence" value="ECO:0007669"/>
    <property type="project" value="UniProtKB-KW"/>
</dbReference>
<dbReference type="AlphaFoldDB" id="A0AAV8ZGU5"/>
<name>A0AAV8ZGU5_9CUCU</name>
<keyword evidence="8" id="KW-1185">Reference proteome</keyword>
<dbReference type="SMART" id="SM00490">
    <property type="entry name" value="HELICc"/>
    <property type="match status" value="1"/>
</dbReference>
<gene>
    <name evidence="7" type="ORF">NQ314_005315</name>
</gene>
<feature type="compositionally biased region" description="Basic and acidic residues" evidence="4">
    <location>
        <begin position="19"/>
        <end position="39"/>
    </location>
</feature>
<reference evidence="7" key="1">
    <citation type="journal article" date="2023" name="Insect Mol. Biol.">
        <title>Genome sequencing provides insights into the evolution of gene families encoding plant cell wall-degrading enzymes in longhorned beetles.</title>
        <authorList>
            <person name="Shin N.R."/>
            <person name="Okamura Y."/>
            <person name="Kirsch R."/>
            <person name="Pauchet Y."/>
        </authorList>
    </citation>
    <scope>NUCLEOTIDE SEQUENCE</scope>
    <source>
        <strain evidence="7">RBIC_L_NR</strain>
    </source>
</reference>
<evidence type="ECO:0000313" key="7">
    <source>
        <dbReference type="EMBL" id="KAJ8963879.1"/>
    </source>
</evidence>
<keyword evidence="2" id="KW-0378">Hydrolase</keyword>
<evidence type="ECO:0000313" key="8">
    <source>
        <dbReference type="Proteomes" id="UP001162156"/>
    </source>
</evidence>
<dbReference type="Gene3D" id="3.40.50.10810">
    <property type="entry name" value="Tandem AAA-ATPase domain"/>
    <property type="match status" value="1"/>
</dbReference>
<dbReference type="Proteomes" id="UP001162156">
    <property type="component" value="Unassembled WGS sequence"/>
</dbReference>
<dbReference type="PROSITE" id="PS51192">
    <property type="entry name" value="HELICASE_ATP_BIND_1"/>
    <property type="match status" value="1"/>
</dbReference>
<feature type="compositionally biased region" description="Acidic residues" evidence="4">
    <location>
        <begin position="9"/>
        <end position="18"/>
    </location>
</feature>
<keyword evidence="3" id="KW-0067">ATP-binding</keyword>
<dbReference type="PROSITE" id="PS51194">
    <property type="entry name" value="HELICASE_CTER"/>
    <property type="match status" value="1"/>
</dbReference>
<evidence type="ECO:0008006" key="9">
    <source>
        <dbReference type="Google" id="ProtNLM"/>
    </source>
</evidence>
<keyword evidence="1" id="KW-0547">Nucleotide-binding</keyword>
<protein>
    <recommendedName>
        <fullName evidence="9">Transcription termination factor 2</fullName>
    </recommendedName>
</protein>
<dbReference type="GO" id="GO:0008094">
    <property type="term" value="F:ATP-dependent activity, acting on DNA"/>
    <property type="evidence" value="ECO:0007669"/>
    <property type="project" value="TreeGrafter"/>
</dbReference>
<evidence type="ECO:0000256" key="4">
    <source>
        <dbReference type="SAM" id="MobiDB-lite"/>
    </source>
</evidence>
<dbReference type="SUPFAM" id="SSF52540">
    <property type="entry name" value="P-loop containing nucleoside triphosphate hydrolases"/>
    <property type="match status" value="2"/>
</dbReference>